<sequence>MQNDSPILQNSTPFKMLIACFLSCVVGVVLMAATSNFLLMGVFIGILLCIVVAARLFSAGKISIETACLAPMLLLCFAYTPLSWFAYNGLLGCTPYLSILFIAVIVLTYYSKIQLFMLSLYTALLLGLTVHWFVTWPGEKDTNQIVNILVAYVLTASVIVFLVEGIKRKNREINRRMTDLSMRDDLTGLLNRRSIQQVLDRMERIFIKEGSEYGIVMMDIDHFKSINDLYGHNWGDSALKSLAACILKSIRSLDYAFRFGGDEFLLILPDVDRETLWQICARIEEASRGMHGFDFPVAMSTGCALRSESSDSAAVLELADSRMYAAKESQSK</sequence>
<dbReference type="SMART" id="SM00267">
    <property type="entry name" value="GGDEF"/>
    <property type="match status" value="1"/>
</dbReference>
<feature type="transmembrane region" description="Helical" evidence="1">
    <location>
        <begin position="115"/>
        <end position="133"/>
    </location>
</feature>
<accession>A0A1W1ZLN1</accession>
<dbReference type="CDD" id="cd01949">
    <property type="entry name" value="GGDEF"/>
    <property type="match status" value="1"/>
</dbReference>
<feature type="transmembrane region" description="Helical" evidence="1">
    <location>
        <begin position="93"/>
        <end position="110"/>
    </location>
</feature>
<organism evidence="3 4">
    <name type="scientific">Papillibacter cinnamivorans DSM 12816</name>
    <dbReference type="NCBI Taxonomy" id="1122930"/>
    <lineage>
        <taxon>Bacteria</taxon>
        <taxon>Bacillati</taxon>
        <taxon>Bacillota</taxon>
        <taxon>Clostridia</taxon>
        <taxon>Eubacteriales</taxon>
        <taxon>Oscillospiraceae</taxon>
        <taxon>Papillibacter</taxon>
    </lineage>
</organism>
<keyword evidence="1" id="KW-0472">Membrane</keyword>
<dbReference type="PANTHER" id="PTHR45138:SF6">
    <property type="entry name" value="DIGUANYLATE CYCLASE DGCN"/>
    <property type="match status" value="1"/>
</dbReference>
<keyword evidence="4" id="KW-1185">Reference proteome</keyword>
<dbReference type="GO" id="GO:0052621">
    <property type="term" value="F:diguanylate cyclase activity"/>
    <property type="evidence" value="ECO:0007669"/>
    <property type="project" value="TreeGrafter"/>
</dbReference>
<name>A0A1W1ZLN1_9FIRM</name>
<evidence type="ECO:0000313" key="3">
    <source>
        <dbReference type="EMBL" id="SMC49349.1"/>
    </source>
</evidence>
<keyword evidence="1" id="KW-0812">Transmembrane</keyword>
<feature type="transmembrane region" description="Helical" evidence="1">
    <location>
        <begin position="145"/>
        <end position="166"/>
    </location>
</feature>
<evidence type="ECO:0000259" key="2">
    <source>
        <dbReference type="PROSITE" id="PS50887"/>
    </source>
</evidence>
<dbReference type="EMBL" id="FWXW01000002">
    <property type="protein sequence ID" value="SMC49349.1"/>
    <property type="molecule type" value="Genomic_DNA"/>
</dbReference>
<keyword evidence="1" id="KW-1133">Transmembrane helix</keyword>
<dbReference type="InterPro" id="IPR029787">
    <property type="entry name" value="Nucleotide_cyclase"/>
</dbReference>
<dbReference type="InterPro" id="IPR043128">
    <property type="entry name" value="Rev_trsase/Diguanyl_cyclase"/>
</dbReference>
<reference evidence="3 4" key="1">
    <citation type="submission" date="2017-04" db="EMBL/GenBank/DDBJ databases">
        <authorList>
            <person name="Afonso C.L."/>
            <person name="Miller P.J."/>
            <person name="Scott M.A."/>
            <person name="Spackman E."/>
            <person name="Goraichik I."/>
            <person name="Dimitrov K.M."/>
            <person name="Suarez D.L."/>
            <person name="Swayne D.E."/>
        </authorList>
    </citation>
    <scope>NUCLEOTIDE SEQUENCE [LARGE SCALE GENOMIC DNA]</scope>
    <source>
        <strain evidence="3 4">DSM 12816</strain>
    </source>
</reference>
<dbReference type="InterPro" id="IPR000160">
    <property type="entry name" value="GGDEF_dom"/>
</dbReference>
<feature type="transmembrane region" description="Helical" evidence="1">
    <location>
        <begin position="69"/>
        <end position="87"/>
    </location>
</feature>
<dbReference type="SUPFAM" id="SSF55073">
    <property type="entry name" value="Nucleotide cyclase"/>
    <property type="match status" value="1"/>
</dbReference>
<feature type="transmembrane region" description="Helical" evidence="1">
    <location>
        <begin position="37"/>
        <end position="57"/>
    </location>
</feature>
<proteinExistence type="predicted"/>
<gene>
    <name evidence="3" type="ORF">SAMN02745168_1230</name>
</gene>
<dbReference type="NCBIfam" id="TIGR00254">
    <property type="entry name" value="GGDEF"/>
    <property type="match status" value="1"/>
</dbReference>
<dbReference type="Gene3D" id="3.30.70.270">
    <property type="match status" value="1"/>
</dbReference>
<dbReference type="PANTHER" id="PTHR45138">
    <property type="entry name" value="REGULATORY COMPONENTS OF SENSORY TRANSDUCTION SYSTEM"/>
    <property type="match status" value="1"/>
</dbReference>
<dbReference type="GO" id="GO:0043709">
    <property type="term" value="P:cell adhesion involved in single-species biofilm formation"/>
    <property type="evidence" value="ECO:0007669"/>
    <property type="project" value="TreeGrafter"/>
</dbReference>
<dbReference type="PROSITE" id="PS50887">
    <property type="entry name" value="GGDEF"/>
    <property type="match status" value="1"/>
</dbReference>
<dbReference type="GO" id="GO:0005886">
    <property type="term" value="C:plasma membrane"/>
    <property type="evidence" value="ECO:0007669"/>
    <property type="project" value="TreeGrafter"/>
</dbReference>
<dbReference type="GO" id="GO:1902201">
    <property type="term" value="P:negative regulation of bacterial-type flagellum-dependent cell motility"/>
    <property type="evidence" value="ECO:0007669"/>
    <property type="project" value="TreeGrafter"/>
</dbReference>
<protein>
    <submittedName>
        <fullName evidence="3">Diguanylate cyclase (GGDEF) domain-containing protein</fullName>
    </submittedName>
</protein>
<evidence type="ECO:0000313" key="4">
    <source>
        <dbReference type="Proteomes" id="UP000192790"/>
    </source>
</evidence>
<dbReference type="AlphaFoldDB" id="A0A1W1ZLN1"/>
<dbReference type="Proteomes" id="UP000192790">
    <property type="component" value="Unassembled WGS sequence"/>
</dbReference>
<dbReference type="InterPro" id="IPR050469">
    <property type="entry name" value="Diguanylate_Cyclase"/>
</dbReference>
<dbReference type="STRING" id="1122930.SAMN02745168_1230"/>
<dbReference type="Pfam" id="PF00990">
    <property type="entry name" value="GGDEF"/>
    <property type="match status" value="1"/>
</dbReference>
<dbReference type="FunFam" id="3.30.70.270:FF:000001">
    <property type="entry name" value="Diguanylate cyclase domain protein"/>
    <property type="match status" value="1"/>
</dbReference>
<evidence type="ECO:0000256" key="1">
    <source>
        <dbReference type="SAM" id="Phobius"/>
    </source>
</evidence>
<feature type="domain" description="GGDEF" evidence="2">
    <location>
        <begin position="211"/>
        <end position="332"/>
    </location>
</feature>
<feature type="transmembrane region" description="Helical" evidence="1">
    <location>
        <begin position="12"/>
        <end position="31"/>
    </location>
</feature>